<proteinExistence type="predicted"/>
<dbReference type="AlphaFoldDB" id="A0A380JU77"/>
<reference evidence="4 5" key="1">
    <citation type="submission" date="2018-06" db="EMBL/GenBank/DDBJ databases">
        <authorList>
            <consortium name="Pathogen Informatics"/>
            <person name="Doyle S."/>
        </authorList>
    </citation>
    <scope>NUCLEOTIDE SEQUENCE [LARGE SCALE GENOMIC DNA]</scope>
    <source>
        <strain evidence="4 5">NCTC12092</strain>
    </source>
</reference>
<dbReference type="GO" id="GO:0005829">
    <property type="term" value="C:cytosol"/>
    <property type="evidence" value="ECO:0007669"/>
    <property type="project" value="TreeGrafter"/>
</dbReference>
<keyword evidence="1" id="KW-0378">Hydrolase</keyword>
<name>A0A380JU77_9STRE</name>
<feature type="active site" description="Proton donor/acceptor" evidence="2">
    <location>
        <position position="112"/>
    </location>
</feature>
<feature type="active site" description="Tele-phosphohistidine intermediate" evidence="2">
    <location>
        <position position="35"/>
    </location>
</feature>
<evidence type="ECO:0000256" key="2">
    <source>
        <dbReference type="PIRSR" id="PIRSR613078-1"/>
    </source>
</evidence>
<feature type="binding site" evidence="3">
    <location>
        <begin position="34"/>
        <end position="41"/>
    </location>
    <ligand>
        <name>substrate</name>
    </ligand>
</feature>
<keyword evidence="4" id="KW-0413">Isomerase</keyword>
<feature type="binding site" evidence="3">
    <location>
        <position position="84"/>
    </location>
    <ligand>
        <name>substrate</name>
    </ligand>
</feature>
<dbReference type="SUPFAM" id="SSF53254">
    <property type="entry name" value="Phosphoglycerate mutase-like"/>
    <property type="match status" value="1"/>
</dbReference>
<dbReference type="CDD" id="cd07067">
    <property type="entry name" value="HP_PGM_like"/>
    <property type="match status" value="1"/>
</dbReference>
<dbReference type="Proteomes" id="UP000254461">
    <property type="component" value="Unassembled WGS sequence"/>
</dbReference>
<evidence type="ECO:0000313" key="5">
    <source>
        <dbReference type="Proteomes" id="UP000254461"/>
    </source>
</evidence>
<dbReference type="InterPro" id="IPR013078">
    <property type="entry name" value="His_Pase_superF_clade-1"/>
</dbReference>
<protein>
    <submittedName>
        <fullName evidence="4">Phosphoglycerate mutase</fullName>
        <ecNumber evidence="4">5.4.2.-</ecNumber>
    </submittedName>
</protein>
<dbReference type="PANTHER" id="PTHR46517">
    <property type="entry name" value="FRUCTOSE-2,6-BISPHOSPHATASE TIGAR"/>
    <property type="match status" value="1"/>
</dbReference>
<dbReference type="GO" id="GO:0016853">
    <property type="term" value="F:isomerase activity"/>
    <property type="evidence" value="ECO:0007669"/>
    <property type="project" value="UniProtKB-KW"/>
</dbReference>
<evidence type="ECO:0000313" key="4">
    <source>
        <dbReference type="EMBL" id="SUN49267.1"/>
    </source>
</evidence>
<dbReference type="Pfam" id="PF00300">
    <property type="entry name" value="His_Phos_1"/>
    <property type="match status" value="1"/>
</dbReference>
<evidence type="ECO:0000256" key="3">
    <source>
        <dbReference type="PIRSR" id="PIRSR613078-2"/>
    </source>
</evidence>
<evidence type="ECO:0000256" key="1">
    <source>
        <dbReference type="ARBA" id="ARBA00022801"/>
    </source>
</evidence>
<dbReference type="GO" id="GO:0004331">
    <property type="term" value="F:fructose-2,6-bisphosphate 2-phosphatase activity"/>
    <property type="evidence" value="ECO:0007669"/>
    <property type="project" value="TreeGrafter"/>
</dbReference>
<dbReference type="EMBL" id="UHFF01000002">
    <property type="protein sequence ID" value="SUN49267.1"/>
    <property type="molecule type" value="Genomic_DNA"/>
</dbReference>
<dbReference type="Gene3D" id="3.40.50.1240">
    <property type="entry name" value="Phosphoglycerate mutase-like"/>
    <property type="match status" value="1"/>
</dbReference>
<dbReference type="GO" id="GO:0043456">
    <property type="term" value="P:regulation of pentose-phosphate shunt"/>
    <property type="evidence" value="ECO:0007669"/>
    <property type="project" value="TreeGrafter"/>
</dbReference>
<gene>
    <name evidence="4" type="primary">gpmA_4</name>
    <name evidence="4" type="ORF">NCTC12092_01819</name>
</gene>
<accession>A0A380JU77</accession>
<dbReference type="EC" id="5.4.2.-" evidence="4"/>
<dbReference type="GO" id="GO:0045820">
    <property type="term" value="P:negative regulation of glycolytic process"/>
    <property type="evidence" value="ECO:0007669"/>
    <property type="project" value="TreeGrafter"/>
</dbReference>
<dbReference type="InterPro" id="IPR029033">
    <property type="entry name" value="His_PPase_superfam"/>
</dbReference>
<organism evidence="4 5">
    <name type="scientific">Streptococcus equi subsp. equi</name>
    <dbReference type="NCBI Taxonomy" id="148942"/>
    <lineage>
        <taxon>Bacteria</taxon>
        <taxon>Bacillati</taxon>
        <taxon>Bacillota</taxon>
        <taxon>Bacilli</taxon>
        <taxon>Lactobacillales</taxon>
        <taxon>Streptococcaceae</taxon>
        <taxon>Streptococcus</taxon>
    </lineage>
</organism>
<dbReference type="RefSeq" id="WP_115251360.1">
    <property type="nucleotide sequence ID" value="NZ_UHFF01000002.1"/>
</dbReference>
<sequence length="262" mass="28788">MKRIISITVVLLALLAPIGFAKEKTPELTFYIVRHGKTVLNSAHRVQGWSDGVLIPSGVEAVQSAGRGLKDISFQSAYTSDSGRAVETTDLILKENQKWKAKRVKKDKRLREINFGTYEGDLNENMWSDIANANNITVDEFKQKATPRLFADSVAALDKQRASGFGESIPAEDYATASRRLKKAIQDIAKREAKADASGNVLIVSHGLAICTMLDGLIDHFEMPAGGLKNASVTLLSYQNGRFQLKKLNDTSYLEQGKRASS</sequence>
<dbReference type="SMART" id="SM00855">
    <property type="entry name" value="PGAM"/>
    <property type="match status" value="1"/>
</dbReference>
<dbReference type="PANTHER" id="PTHR46517:SF1">
    <property type="entry name" value="FRUCTOSE-2,6-BISPHOSPHATASE TIGAR"/>
    <property type="match status" value="1"/>
</dbReference>
<dbReference type="InterPro" id="IPR051695">
    <property type="entry name" value="Phosphoglycerate_Mutase"/>
</dbReference>